<sequence>MREYSLPCSSGKWGPVSGFAPSRGLRQGDPISPYLFIICAEVLSNMVRMEAERGAIKGIRVCRNAPEVTHLFFADDSIFFCRAEERNVEAITRVLNRYSAASGQETNFSKSEVSLSTNVPNDGKMVLAEKLGVRLVNGHGSYLGMPTVIGKSKTRAFSYLKERVWKRLKRLKGWKQQLLSFAGREILLKAVVQAIPTYIMSLFRLPLSLCNDIQSMMARFWWGGKDNAKKISWVSWNNLSKKKVDGGMGYRRIIDFNEALLAKQAWRIMNMPELLSSRILRARYFPNGSFLNSGVGCRPSYIWRSIGAANGSWRKVANGWLATVKGCEFGVTRG</sequence>
<proteinExistence type="predicted"/>
<protein>
    <recommendedName>
        <fullName evidence="1">Reverse transcriptase domain-containing protein</fullName>
    </recommendedName>
</protein>
<dbReference type="PANTHER" id="PTHR33116:SF86">
    <property type="entry name" value="REVERSE TRANSCRIPTASE DOMAIN-CONTAINING PROTEIN"/>
    <property type="match status" value="1"/>
</dbReference>
<reference evidence="3" key="2">
    <citation type="submission" date="2025-08" db="UniProtKB">
        <authorList>
            <consortium name="RefSeq"/>
        </authorList>
    </citation>
    <scope>IDENTIFICATION</scope>
    <source>
        <tissue evidence="3">Leaf</tissue>
    </source>
</reference>
<evidence type="ECO:0000313" key="2">
    <source>
        <dbReference type="Proteomes" id="UP000813463"/>
    </source>
</evidence>
<organism evidence="2 3">
    <name type="scientific">Spinacia oleracea</name>
    <name type="common">Spinach</name>
    <dbReference type="NCBI Taxonomy" id="3562"/>
    <lineage>
        <taxon>Eukaryota</taxon>
        <taxon>Viridiplantae</taxon>
        <taxon>Streptophyta</taxon>
        <taxon>Embryophyta</taxon>
        <taxon>Tracheophyta</taxon>
        <taxon>Spermatophyta</taxon>
        <taxon>Magnoliopsida</taxon>
        <taxon>eudicotyledons</taxon>
        <taxon>Gunneridae</taxon>
        <taxon>Pentapetalae</taxon>
        <taxon>Caryophyllales</taxon>
        <taxon>Chenopodiaceae</taxon>
        <taxon>Chenopodioideae</taxon>
        <taxon>Anserineae</taxon>
        <taxon>Spinacia</taxon>
    </lineage>
</organism>
<dbReference type="InterPro" id="IPR000477">
    <property type="entry name" value="RT_dom"/>
</dbReference>
<dbReference type="GeneID" id="110778871"/>
<dbReference type="SUPFAM" id="SSF56672">
    <property type="entry name" value="DNA/RNA polymerases"/>
    <property type="match status" value="1"/>
</dbReference>
<accession>A0A9R0HY31</accession>
<evidence type="ECO:0000313" key="3">
    <source>
        <dbReference type="RefSeq" id="XP_021839107.1"/>
    </source>
</evidence>
<keyword evidence="2" id="KW-1185">Reference proteome</keyword>
<dbReference type="OrthoDB" id="1936608at2759"/>
<reference evidence="2" key="1">
    <citation type="journal article" date="2021" name="Nat. Commun.">
        <title>Genomic analyses provide insights into spinach domestication and the genetic basis of agronomic traits.</title>
        <authorList>
            <person name="Cai X."/>
            <person name="Sun X."/>
            <person name="Xu C."/>
            <person name="Sun H."/>
            <person name="Wang X."/>
            <person name="Ge C."/>
            <person name="Zhang Z."/>
            <person name="Wang Q."/>
            <person name="Fei Z."/>
            <person name="Jiao C."/>
            <person name="Wang Q."/>
        </authorList>
    </citation>
    <scope>NUCLEOTIDE SEQUENCE [LARGE SCALE GENOMIC DNA]</scope>
    <source>
        <strain evidence="2">cv. Varoflay</strain>
    </source>
</reference>
<dbReference type="KEGG" id="soe:110778871"/>
<evidence type="ECO:0000259" key="1">
    <source>
        <dbReference type="PROSITE" id="PS50878"/>
    </source>
</evidence>
<dbReference type="Pfam" id="PF00078">
    <property type="entry name" value="RVT_1"/>
    <property type="match status" value="1"/>
</dbReference>
<dbReference type="AlphaFoldDB" id="A0A9R0HY31"/>
<dbReference type="PANTHER" id="PTHR33116">
    <property type="entry name" value="REVERSE TRANSCRIPTASE ZINC-BINDING DOMAIN-CONTAINING PROTEIN-RELATED-RELATED"/>
    <property type="match status" value="1"/>
</dbReference>
<feature type="domain" description="Reverse transcriptase" evidence="1">
    <location>
        <begin position="1"/>
        <end position="147"/>
    </location>
</feature>
<dbReference type="InterPro" id="IPR043502">
    <property type="entry name" value="DNA/RNA_pol_sf"/>
</dbReference>
<gene>
    <name evidence="3" type="primary">LOC110778871</name>
</gene>
<name>A0A9R0HY31_SPIOL</name>
<dbReference type="PROSITE" id="PS50878">
    <property type="entry name" value="RT_POL"/>
    <property type="match status" value="1"/>
</dbReference>
<dbReference type="RefSeq" id="XP_021839107.1">
    <property type="nucleotide sequence ID" value="XM_021983415.1"/>
</dbReference>
<dbReference type="Proteomes" id="UP000813463">
    <property type="component" value="Chromosome 6"/>
</dbReference>